<dbReference type="EMBL" id="MT162466">
    <property type="protein sequence ID" value="QIN96837.1"/>
    <property type="molecule type" value="Genomic_DNA"/>
</dbReference>
<dbReference type="RefSeq" id="YP_010669217.1">
    <property type="nucleotide sequence ID" value="NC_070959.1"/>
</dbReference>
<reference evidence="1 2" key="1">
    <citation type="submission" date="2020-03" db="EMBL/GenBank/DDBJ databases">
        <title>The Isolation and Genome Sequence of a Novel Cyanophage S-N03 from the Huanghai Sea, China.</title>
        <authorList>
            <person name="Jiang T."/>
        </authorList>
    </citation>
    <scope>NUCLEOTIDE SEQUENCE [LARGE SCALE GENOMIC DNA]</scope>
</reference>
<sequence length="333" mass="38524">MFTEIKYLNLLSPRLPLFKKKKDNLWNFRCPLCGDSEKHRNKARGFVFPVKDKMIYKCHNCGVSVGFSKFLEIMDVVLHKEYKLEKFKENNTARQLKPKVDMRKVKKVVSAKPTFKVDHLRDLETIDSLNNSHPAKEYLLNRKLPTEALYFTEKFKEWTNSVKPGAFEDLRHDEPRIIIPFREKDGTVFGFQGRSLSSDGLRYITILLEEDRTKIFGLDRVDTTKRVFVVEGPLDSLLLDNAVAMAGADVSNVSGLLGKDVVYVYDNEPRNKQITDRIQKHIKAGDQVLIWPREVKEKDVNDMVLAGRDVNSIVKSSVYHGLKSTLKFNEWKK</sequence>
<dbReference type="Proteomes" id="UP000502617">
    <property type="component" value="Segment"/>
</dbReference>
<dbReference type="GeneID" id="77945371"/>
<evidence type="ECO:0000313" key="1">
    <source>
        <dbReference type="EMBL" id="QIN96837.1"/>
    </source>
</evidence>
<proteinExistence type="inferred from homology"/>
<dbReference type="KEGG" id="vg:77945371"/>
<dbReference type="InterPro" id="IPR046392">
    <property type="entry name" value="PRIMASE_T4"/>
</dbReference>
<dbReference type="Gene3D" id="3.40.1360.10">
    <property type="match status" value="1"/>
</dbReference>
<dbReference type="HAMAP" id="MF_04157">
    <property type="entry name" value="PRIMASE_T4"/>
    <property type="match status" value="1"/>
</dbReference>
<accession>A0A6G8R600</accession>
<keyword evidence="2" id="KW-1185">Reference proteome</keyword>
<protein>
    <submittedName>
        <fullName evidence="1">DNA primase</fullName>
    </submittedName>
</protein>
<organism evidence="1 2">
    <name type="scientific">Synechococcus phage S-N03</name>
    <dbReference type="NCBI Taxonomy" id="2718943"/>
    <lineage>
        <taxon>Viruses</taxon>
        <taxon>Duplodnaviria</taxon>
        <taxon>Heunggongvirae</taxon>
        <taxon>Uroviricota</taxon>
        <taxon>Caudoviricetes</taxon>
        <taxon>Pantevenvirales</taxon>
        <taxon>Kyanoviridae</taxon>
        <taxon>Huanghaivirus</taxon>
        <taxon>Huanghaivirus snothree</taxon>
    </lineage>
</organism>
<dbReference type="SUPFAM" id="SSF56731">
    <property type="entry name" value="DNA primase core"/>
    <property type="match status" value="1"/>
</dbReference>
<evidence type="ECO:0000313" key="2">
    <source>
        <dbReference type="Proteomes" id="UP000502617"/>
    </source>
</evidence>
<name>A0A6G8R600_9CAUD</name>